<keyword evidence="1" id="KW-1133">Transmembrane helix</keyword>
<gene>
    <name evidence="2" type="ORF">ACFFJP_08120</name>
</gene>
<proteinExistence type="predicted"/>
<evidence type="ECO:0008006" key="4">
    <source>
        <dbReference type="Google" id="ProtNLM"/>
    </source>
</evidence>
<comment type="caution">
    <text evidence="2">The sequence shown here is derived from an EMBL/GenBank/DDBJ whole genome shotgun (WGS) entry which is preliminary data.</text>
</comment>
<keyword evidence="3" id="KW-1185">Reference proteome</keyword>
<protein>
    <recommendedName>
        <fullName evidence="4">DUF2834 domain-containing protein</fullName>
    </recommendedName>
</protein>
<evidence type="ECO:0000313" key="2">
    <source>
        <dbReference type="EMBL" id="MFC0048251.1"/>
    </source>
</evidence>
<sequence length="64" mass="7599">MLWLFLHPLVSVWCYLQAKKAGLRSWPWVLLALLTGPVSVPLFLNHRRMARRRVMGPELSWFRP</sequence>
<keyword evidence="1" id="KW-0472">Membrane</keyword>
<accession>A0ABV6BBJ6</accession>
<organism evidence="2 3">
    <name type="scientific">Rheinheimera tilapiae</name>
    <dbReference type="NCBI Taxonomy" id="875043"/>
    <lineage>
        <taxon>Bacteria</taxon>
        <taxon>Pseudomonadati</taxon>
        <taxon>Pseudomonadota</taxon>
        <taxon>Gammaproteobacteria</taxon>
        <taxon>Chromatiales</taxon>
        <taxon>Chromatiaceae</taxon>
        <taxon>Rheinheimera</taxon>
    </lineage>
</organism>
<keyword evidence="1" id="KW-0812">Transmembrane</keyword>
<evidence type="ECO:0000313" key="3">
    <source>
        <dbReference type="Proteomes" id="UP001589813"/>
    </source>
</evidence>
<feature type="transmembrane region" description="Helical" evidence="1">
    <location>
        <begin position="28"/>
        <end position="45"/>
    </location>
</feature>
<evidence type="ECO:0000256" key="1">
    <source>
        <dbReference type="SAM" id="Phobius"/>
    </source>
</evidence>
<name>A0ABV6BBJ6_9GAMM</name>
<dbReference type="EMBL" id="JBHLXP010000001">
    <property type="protein sequence ID" value="MFC0048251.1"/>
    <property type="molecule type" value="Genomic_DNA"/>
</dbReference>
<reference evidence="2 3" key="1">
    <citation type="submission" date="2024-09" db="EMBL/GenBank/DDBJ databases">
        <authorList>
            <person name="Sun Q."/>
            <person name="Mori K."/>
        </authorList>
    </citation>
    <scope>NUCLEOTIDE SEQUENCE [LARGE SCALE GENOMIC DNA]</scope>
    <source>
        <strain evidence="2 3">KCTC 23315</strain>
    </source>
</reference>
<dbReference type="RefSeq" id="WP_377242259.1">
    <property type="nucleotide sequence ID" value="NZ_JBHLXP010000001.1"/>
</dbReference>
<dbReference type="Proteomes" id="UP001589813">
    <property type="component" value="Unassembled WGS sequence"/>
</dbReference>